<gene>
    <name evidence="2" type="ORF">EAE98_010917</name>
</gene>
<dbReference type="Pfam" id="PF00636">
    <property type="entry name" value="Ribonuclease_3"/>
    <property type="match status" value="1"/>
</dbReference>
<keyword evidence="3" id="KW-1185">Reference proteome</keyword>
<dbReference type="EMBL" id="RCSX01000042">
    <property type="protein sequence ID" value="KAF7915837.1"/>
    <property type="molecule type" value="Genomic_DNA"/>
</dbReference>
<proteinExistence type="predicted"/>
<accession>A0ABQ7I790</accession>
<dbReference type="RefSeq" id="XP_038805053.1">
    <property type="nucleotide sequence ID" value="XM_038958539.1"/>
</dbReference>
<dbReference type="InterPro" id="IPR000999">
    <property type="entry name" value="RNase_III_dom"/>
</dbReference>
<dbReference type="SUPFAM" id="SSF69065">
    <property type="entry name" value="RNase III domain-like"/>
    <property type="match status" value="1"/>
</dbReference>
<reference evidence="2 3" key="1">
    <citation type="journal article" date="2020" name="Genome Biol. Evol.">
        <title>Comparative genomics of Sclerotiniaceae.</title>
        <authorList>
            <person name="Valero Jimenez C.A."/>
            <person name="Steentjes M."/>
            <person name="Scholten O.E."/>
            <person name="Van Kan J.A.L."/>
        </authorList>
    </citation>
    <scope>NUCLEOTIDE SEQUENCE [LARGE SCALE GENOMIC DNA]</scope>
    <source>
        <strain evidence="2 3">B1</strain>
    </source>
</reference>
<evidence type="ECO:0000313" key="3">
    <source>
        <dbReference type="Proteomes" id="UP000783213"/>
    </source>
</evidence>
<name>A0ABQ7I790_9HELO</name>
<evidence type="ECO:0000259" key="1">
    <source>
        <dbReference type="PROSITE" id="PS50142"/>
    </source>
</evidence>
<dbReference type="Gene3D" id="1.10.1520.10">
    <property type="entry name" value="Ribonuclease III domain"/>
    <property type="match status" value="1"/>
</dbReference>
<sequence length="147" mass="16271">MCLRTFVENELKYNFKENRLLEEALVTSGVVSGKSSIVERQGNRRLALIGDALIRLELVHNRYLEGATLETSQRCVSKNASNRNLGTIGQHNGLVDQMVLPASQHEPAVYTVATTVEALIGAIWLDSEQDFDVAGRAIRALHIEPTQ</sequence>
<evidence type="ECO:0000313" key="2">
    <source>
        <dbReference type="EMBL" id="KAF7915837.1"/>
    </source>
</evidence>
<dbReference type="Proteomes" id="UP000783213">
    <property type="component" value="Unassembled WGS sequence"/>
</dbReference>
<protein>
    <recommendedName>
        <fullName evidence="1">RNase III domain-containing protein</fullName>
    </recommendedName>
</protein>
<comment type="caution">
    <text evidence="2">The sequence shown here is derived from an EMBL/GenBank/DDBJ whole genome shotgun (WGS) entry which is preliminary data.</text>
</comment>
<organism evidence="2 3">
    <name type="scientific">Botrytis deweyae</name>
    <dbReference type="NCBI Taxonomy" id="2478750"/>
    <lineage>
        <taxon>Eukaryota</taxon>
        <taxon>Fungi</taxon>
        <taxon>Dikarya</taxon>
        <taxon>Ascomycota</taxon>
        <taxon>Pezizomycotina</taxon>
        <taxon>Leotiomycetes</taxon>
        <taxon>Helotiales</taxon>
        <taxon>Sclerotiniaceae</taxon>
        <taxon>Botrytis</taxon>
    </lineage>
</organism>
<dbReference type="InterPro" id="IPR036389">
    <property type="entry name" value="RNase_III_sf"/>
</dbReference>
<feature type="domain" description="RNase III" evidence="1">
    <location>
        <begin position="4"/>
        <end position="128"/>
    </location>
</feature>
<dbReference type="PROSITE" id="PS50142">
    <property type="entry name" value="RNASE_3_2"/>
    <property type="match status" value="1"/>
</dbReference>
<dbReference type="GeneID" id="62237688"/>